<dbReference type="InterPro" id="IPR043502">
    <property type="entry name" value="DNA/RNA_pol_sf"/>
</dbReference>
<dbReference type="Proteomes" id="UP001419268">
    <property type="component" value="Unassembled WGS sequence"/>
</dbReference>
<dbReference type="AlphaFoldDB" id="A0AAP0JTC4"/>
<organism evidence="2 3">
    <name type="scientific">Stephania cephalantha</name>
    <dbReference type="NCBI Taxonomy" id="152367"/>
    <lineage>
        <taxon>Eukaryota</taxon>
        <taxon>Viridiplantae</taxon>
        <taxon>Streptophyta</taxon>
        <taxon>Embryophyta</taxon>
        <taxon>Tracheophyta</taxon>
        <taxon>Spermatophyta</taxon>
        <taxon>Magnoliopsida</taxon>
        <taxon>Ranunculales</taxon>
        <taxon>Menispermaceae</taxon>
        <taxon>Menispermoideae</taxon>
        <taxon>Cissampelideae</taxon>
        <taxon>Stephania</taxon>
    </lineage>
</organism>
<feature type="domain" description="Reverse transcriptase/retrotransposon-derived protein RNase H-like" evidence="1">
    <location>
        <begin position="57"/>
        <end position="151"/>
    </location>
</feature>
<name>A0AAP0JTC4_9MAGN</name>
<reference evidence="2 3" key="1">
    <citation type="submission" date="2024-01" db="EMBL/GenBank/DDBJ databases">
        <title>Genome assemblies of Stephania.</title>
        <authorList>
            <person name="Yang L."/>
        </authorList>
    </citation>
    <scope>NUCLEOTIDE SEQUENCE [LARGE SCALE GENOMIC DNA]</scope>
    <source>
        <strain evidence="2">JXDWG</strain>
        <tissue evidence="2">Leaf</tissue>
    </source>
</reference>
<dbReference type="Pfam" id="PF17919">
    <property type="entry name" value="RT_RNaseH_2"/>
    <property type="match status" value="1"/>
</dbReference>
<dbReference type="SUPFAM" id="SSF56672">
    <property type="entry name" value="DNA/RNA polymerases"/>
    <property type="match status" value="1"/>
</dbReference>
<comment type="caution">
    <text evidence="2">The sequence shown here is derived from an EMBL/GenBank/DDBJ whole genome shotgun (WGS) entry which is preliminary data.</text>
</comment>
<dbReference type="PANTHER" id="PTHR34072:SF55">
    <property type="entry name" value="DNA_RNA POLYMERASES SUPERFAMILY PROTEIN"/>
    <property type="match status" value="1"/>
</dbReference>
<accession>A0AAP0JTC4</accession>
<gene>
    <name evidence="2" type="ORF">Scep_009257</name>
</gene>
<dbReference type="InterPro" id="IPR041577">
    <property type="entry name" value="RT_RNaseH_2"/>
</dbReference>
<evidence type="ECO:0000313" key="2">
    <source>
        <dbReference type="EMBL" id="KAK9139576.1"/>
    </source>
</evidence>
<keyword evidence="3" id="KW-1185">Reference proteome</keyword>
<evidence type="ECO:0000313" key="3">
    <source>
        <dbReference type="Proteomes" id="UP001419268"/>
    </source>
</evidence>
<dbReference type="PANTHER" id="PTHR34072">
    <property type="entry name" value="ENZYMATIC POLYPROTEIN-RELATED"/>
    <property type="match status" value="1"/>
</dbReference>
<dbReference type="FunFam" id="3.30.70.270:FF:000020">
    <property type="entry name" value="Transposon Tf2-6 polyprotein-like Protein"/>
    <property type="match status" value="1"/>
</dbReference>
<dbReference type="CDD" id="cd09274">
    <property type="entry name" value="RNase_HI_RT_Ty3"/>
    <property type="match status" value="1"/>
</dbReference>
<sequence length="231" mass="26500">MADEEKVRAMEFWPLPTSPKELRGFSGLTGYYRRFVRDYGKIAAPLTQLLRKDAFEWNDEASLAFLTLKQAMKEVPTLSLPNFEETFVVETDASGVGVGAVLSQSERTIAFFSQALSLRARNKSAYERELMVIVLAVQKWRHYLLGRRFLVRTDQKSFKFLLEQRGIASEYQHWLIKLLGFHFDIHYRPGHSNVVADALSRYPSTVEMHSISIVSFANNSVLAKEVEDDPF</sequence>
<dbReference type="EMBL" id="JBBNAG010000004">
    <property type="protein sequence ID" value="KAK9139576.1"/>
    <property type="molecule type" value="Genomic_DNA"/>
</dbReference>
<evidence type="ECO:0000259" key="1">
    <source>
        <dbReference type="Pfam" id="PF17919"/>
    </source>
</evidence>
<dbReference type="InterPro" id="IPR043128">
    <property type="entry name" value="Rev_trsase/Diguanyl_cyclase"/>
</dbReference>
<dbReference type="Gene3D" id="3.30.70.270">
    <property type="match status" value="1"/>
</dbReference>
<protein>
    <recommendedName>
        <fullName evidence="1">Reverse transcriptase/retrotransposon-derived protein RNase H-like domain-containing protein</fullName>
    </recommendedName>
</protein>
<proteinExistence type="predicted"/>
<dbReference type="Gene3D" id="3.10.20.370">
    <property type="match status" value="1"/>
</dbReference>